<dbReference type="GO" id="GO:0016787">
    <property type="term" value="F:hydrolase activity"/>
    <property type="evidence" value="ECO:0007669"/>
    <property type="project" value="UniProtKB-KW"/>
</dbReference>
<dbReference type="GO" id="GO:0004540">
    <property type="term" value="F:RNA nuclease activity"/>
    <property type="evidence" value="ECO:0007669"/>
    <property type="project" value="UniProtKB-ARBA"/>
</dbReference>
<comment type="caution">
    <text evidence="4">The sequence shown here is derived from an EMBL/GenBank/DDBJ whole genome shotgun (WGS) entry which is preliminary data.</text>
</comment>
<reference evidence="5" key="1">
    <citation type="journal article" date="2017" name="Proc. Natl. Acad. Sci. U.S.A.">
        <title>Simulation of Deepwater Horizon oil plume reveals substrate specialization within a complex community of hydrocarbon degraders.</title>
        <authorList>
            <person name="Hu P."/>
            <person name="Dubinsky E.A."/>
            <person name="Probst A.J."/>
            <person name="Wang J."/>
            <person name="Sieber C.M.K."/>
            <person name="Tom L.M."/>
            <person name="Gardinali P."/>
            <person name="Banfield J.F."/>
            <person name="Atlas R.M."/>
            <person name="Andersen G.L."/>
        </authorList>
    </citation>
    <scope>NUCLEOTIDE SEQUENCE [LARGE SCALE GENOMIC DNA]</scope>
</reference>
<keyword evidence="2" id="KW-1133">Transmembrane helix</keyword>
<dbReference type="AlphaFoldDB" id="A0A1Y5EQU7"/>
<organism evidence="4 5">
    <name type="scientific">Colwellia psychrerythraea</name>
    <name type="common">Vibrio psychroerythus</name>
    <dbReference type="NCBI Taxonomy" id="28229"/>
    <lineage>
        <taxon>Bacteria</taxon>
        <taxon>Pseudomonadati</taxon>
        <taxon>Pseudomonadota</taxon>
        <taxon>Gammaproteobacteria</taxon>
        <taxon>Alteromonadales</taxon>
        <taxon>Colwelliaceae</taxon>
        <taxon>Colwellia</taxon>
    </lineage>
</organism>
<dbReference type="Proteomes" id="UP000243053">
    <property type="component" value="Unassembled WGS sequence"/>
</dbReference>
<keyword evidence="2" id="KW-0812">Transmembrane</keyword>
<keyword evidence="1" id="KW-0378">Hydrolase</keyword>
<proteinExistence type="predicted"/>
<evidence type="ECO:0000256" key="2">
    <source>
        <dbReference type="SAM" id="Phobius"/>
    </source>
</evidence>
<keyword evidence="2" id="KW-0472">Membrane</keyword>
<evidence type="ECO:0000313" key="5">
    <source>
        <dbReference type="Proteomes" id="UP000243053"/>
    </source>
</evidence>
<dbReference type="InterPro" id="IPR029501">
    <property type="entry name" value="EndoU_bac"/>
</dbReference>
<gene>
    <name evidence="4" type="ORF">A9Q75_04170</name>
</gene>
<name>A0A1Y5EQU7_COLPS</name>
<accession>A0A1Y5EQU7</accession>
<dbReference type="InterPro" id="IPR037227">
    <property type="entry name" value="EndoU-like"/>
</dbReference>
<dbReference type="GO" id="GO:0004519">
    <property type="term" value="F:endonuclease activity"/>
    <property type="evidence" value="ECO:0007669"/>
    <property type="project" value="InterPro"/>
</dbReference>
<evidence type="ECO:0000259" key="3">
    <source>
        <dbReference type="Pfam" id="PF14436"/>
    </source>
</evidence>
<dbReference type="SUPFAM" id="SSF142877">
    <property type="entry name" value="EndoU-like"/>
    <property type="match status" value="1"/>
</dbReference>
<protein>
    <recommendedName>
        <fullName evidence="3">Bacterial EndoU nuclease domain-containing protein</fullName>
    </recommendedName>
</protein>
<evidence type="ECO:0000256" key="1">
    <source>
        <dbReference type="ARBA" id="ARBA00022801"/>
    </source>
</evidence>
<dbReference type="EMBL" id="MAAF01000025">
    <property type="protein sequence ID" value="OUR83826.1"/>
    <property type="molecule type" value="Genomic_DNA"/>
</dbReference>
<sequence>MDKRINSTVYVAIITLIGGIAAAVVTSIYQDEVSKREISLRTISLLAQDLLQAKPIILSSESGPEHLNRILQHKEAAFLAKGLTQHLKDNHKGMDFKILRSSLSSVERRYSYAQLYQTAKVASIICENLTWDGESKPIWISGRLSKCKSSLLDGIILSVKKIDPNNFRFHIDVSNDKGGAFCLGEDDFCDFWIDLGDRLESTSYKYLILAEYIGYEDIYNQKIPMVTFSVVLRKNPVIDFPKMVSGKGDDSYWDYKYNNQKAIIEQNENQLAVKCEPFFDHDSKTSAAPEPPIMTNFGDGIVRACGAIGGKVSSHEFEALIDDNWNSLIKLYPRDWSILPKKEIVSKLKQIWLTQDGFNHVFCGDWDDGLIGGLHFRGRYLQLQNEGKACYKESPDEEVIDGKIYTIGVVSKDGSNRHYKKGYALKQSGLDLFSLGITAFEYCNNDANWKPYKSNFDKVFYINDTDEKVDYQVICKAKDPLDKLTYGILTIYPDATPNKSATFSVSKND</sequence>
<dbReference type="Pfam" id="PF14436">
    <property type="entry name" value="EndoU_bacteria"/>
    <property type="match status" value="1"/>
</dbReference>
<evidence type="ECO:0000313" key="4">
    <source>
        <dbReference type="EMBL" id="OUR83826.1"/>
    </source>
</evidence>
<feature type="domain" description="Bacterial EndoU nuclease" evidence="3">
    <location>
        <begin position="355"/>
        <end position="495"/>
    </location>
</feature>
<feature type="transmembrane region" description="Helical" evidence="2">
    <location>
        <begin position="7"/>
        <end position="29"/>
    </location>
</feature>